<evidence type="ECO:0000256" key="1">
    <source>
        <dbReference type="ARBA" id="ARBA00022801"/>
    </source>
</evidence>
<keyword evidence="6" id="KW-1185">Reference proteome</keyword>
<feature type="region of interest" description="Disordered" evidence="3">
    <location>
        <begin position="269"/>
        <end position="291"/>
    </location>
</feature>
<evidence type="ECO:0000313" key="6">
    <source>
        <dbReference type="Proteomes" id="UP000515563"/>
    </source>
</evidence>
<dbReference type="SUPFAM" id="SSF53474">
    <property type="entry name" value="alpha/beta-Hydrolases"/>
    <property type="match status" value="1"/>
</dbReference>
<dbReference type="InterPro" id="IPR029058">
    <property type="entry name" value="AB_hydrolase_fold"/>
</dbReference>
<comment type="similarity">
    <text evidence="2">Belongs to the AB hydrolase superfamily. FUS2 hydrolase family.</text>
</comment>
<dbReference type="Pfam" id="PF12697">
    <property type="entry name" value="Abhydrolase_6"/>
    <property type="match status" value="1"/>
</dbReference>
<dbReference type="Proteomes" id="UP000515563">
    <property type="component" value="Chromosome"/>
</dbReference>
<dbReference type="InterPro" id="IPR000073">
    <property type="entry name" value="AB_hydrolase_1"/>
</dbReference>
<evidence type="ECO:0000313" key="5">
    <source>
        <dbReference type="EMBL" id="QNE23031.1"/>
    </source>
</evidence>
<protein>
    <submittedName>
        <fullName evidence="5">Alpha/beta hydrolase</fullName>
    </submittedName>
</protein>
<proteinExistence type="inferred from homology"/>
<keyword evidence="1 5" id="KW-0378">Hydrolase</keyword>
<feature type="domain" description="AB hydrolase-1" evidence="4">
    <location>
        <begin position="20"/>
        <end position="256"/>
    </location>
</feature>
<dbReference type="GO" id="GO:0052689">
    <property type="term" value="F:carboxylic ester hydrolase activity"/>
    <property type="evidence" value="ECO:0007669"/>
    <property type="project" value="UniProtKB-ARBA"/>
</dbReference>
<dbReference type="Gene3D" id="1.10.10.800">
    <property type="match status" value="1"/>
</dbReference>
<sequence>MAGGFAVTKEPGTDRFAQRFHEAGFSVLAFDYRHLGESGGEPRQVARVGEQLADWRAAIEYAGTLPEVDPGKIAIWAFSLSGGYIFPVAARNPQLAAAIAQTPNADGPAAARNAARHQKPSTMLHFTGRAILDALGSLIGRPPRLVPLVAEPGTVALLTTPDAQRTNEALNPGNQYPDWLQLVAARSALRVTLYRPGRHAPQVKVPLLVVVADQDQSALAAPSIAAAGRAPHAELIRVPGGHYAPFLEQHEPVVEAELAFLRQHLLNQPATTPRQTGAAGEAPVVQLRRGA</sequence>
<evidence type="ECO:0000256" key="3">
    <source>
        <dbReference type="SAM" id="MobiDB-lite"/>
    </source>
</evidence>
<reference evidence="5 6" key="2">
    <citation type="journal article" date="2020" name="Microbiol. Resour. Announc.">
        <title>Antarctic desert soil bacteria exhibit high novel natural product potential, evaluated through long-read genome sequencing and comparative genomics.</title>
        <authorList>
            <person name="Benaud N."/>
            <person name="Edwards R.J."/>
            <person name="Amos T.G."/>
            <person name="D'Agostino P.M."/>
            <person name="Gutierrez-Chavez C."/>
            <person name="Montgomery K."/>
            <person name="Nicetic I."/>
            <person name="Ferrari B.C."/>
        </authorList>
    </citation>
    <scope>NUCLEOTIDE SEQUENCE [LARGE SCALE GENOMIC DNA]</scope>
    <source>
        <strain evidence="5 6">SPB151</strain>
    </source>
</reference>
<evidence type="ECO:0000259" key="4">
    <source>
        <dbReference type="Pfam" id="PF12697"/>
    </source>
</evidence>
<reference evidence="6" key="1">
    <citation type="submission" date="2019-09" db="EMBL/GenBank/DDBJ databases">
        <title>Antimicrobial potential of Antarctic Bacteria.</title>
        <authorList>
            <person name="Benaud N."/>
            <person name="Edwards R.J."/>
            <person name="Ferrari B.C."/>
        </authorList>
    </citation>
    <scope>NUCLEOTIDE SEQUENCE [LARGE SCALE GENOMIC DNA]</scope>
    <source>
        <strain evidence="6">SPB151</strain>
    </source>
</reference>
<dbReference type="Gene3D" id="3.40.50.1820">
    <property type="entry name" value="alpha/beta hydrolase"/>
    <property type="match status" value="1"/>
</dbReference>
<organism evidence="5 6">
    <name type="scientific">Kribbella qitaiheensis</name>
    <dbReference type="NCBI Taxonomy" id="1544730"/>
    <lineage>
        <taxon>Bacteria</taxon>
        <taxon>Bacillati</taxon>
        <taxon>Actinomycetota</taxon>
        <taxon>Actinomycetes</taxon>
        <taxon>Propionibacteriales</taxon>
        <taxon>Kribbellaceae</taxon>
        <taxon>Kribbella</taxon>
    </lineage>
</organism>
<gene>
    <name evidence="5" type="ORF">F1D05_20005</name>
</gene>
<dbReference type="InterPro" id="IPR050261">
    <property type="entry name" value="FrsA_esterase"/>
</dbReference>
<dbReference type="PANTHER" id="PTHR22946">
    <property type="entry name" value="DIENELACTONE HYDROLASE DOMAIN-CONTAINING PROTEIN-RELATED"/>
    <property type="match status" value="1"/>
</dbReference>
<dbReference type="KEGG" id="kqi:F1D05_20005"/>
<dbReference type="AlphaFoldDB" id="A0A7G6X9W6"/>
<evidence type="ECO:0000256" key="2">
    <source>
        <dbReference type="ARBA" id="ARBA00038115"/>
    </source>
</evidence>
<accession>A0A7G6X9W6</accession>
<name>A0A7G6X9W6_9ACTN</name>
<dbReference type="PANTHER" id="PTHR22946:SF9">
    <property type="entry name" value="POLYKETIDE TRANSFERASE AF380"/>
    <property type="match status" value="1"/>
</dbReference>
<dbReference type="EMBL" id="CP043661">
    <property type="protein sequence ID" value="QNE23031.1"/>
    <property type="molecule type" value="Genomic_DNA"/>
</dbReference>